<reference evidence="4" key="1">
    <citation type="journal article" date="2015" name="PeerJ">
        <title>First genomic representation of candidate bacterial phylum KSB3 points to enhanced environmental sensing as a trigger of wastewater bulking.</title>
        <authorList>
            <person name="Sekiguchi Y."/>
            <person name="Ohashi A."/>
            <person name="Parks D.H."/>
            <person name="Yamauchi T."/>
            <person name="Tyson G.W."/>
            <person name="Hugenholtz P."/>
        </authorList>
    </citation>
    <scope>NUCLEOTIDE SEQUENCE [LARGE SCALE GENOMIC DNA]</scope>
</reference>
<gene>
    <name evidence="4" type="ORF">U14_01686</name>
</gene>
<dbReference type="GO" id="GO:0005829">
    <property type="term" value="C:cytosol"/>
    <property type="evidence" value="ECO:0007669"/>
    <property type="project" value="TreeGrafter"/>
</dbReference>
<dbReference type="FunFam" id="3.40.50.1970:FF:000003">
    <property type="entry name" value="Alcohol dehydrogenase, iron-containing"/>
    <property type="match status" value="1"/>
</dbReference>
<feature type="domain" description="Alcohol dehydrogenase iron-type/glycerol dehydrogenase GldA" evidence="2">
    <location>
        <begin position="9"/>
        <end position="178"/>
    </location>
</feature>
<dbReference type="PANTHER" id="PTHR43633">
    <property type="entry name" value="ALCOHOL DEHYDROGENASE YQHD"/>
    <property type="match status" value="1"/>
</dbReference>
<dbReference type="SUPFAM" id="SSF56796">
    <property type="entry name" value="Dehydroquinate synthase-like"/>
    <property type="match status" value="1"/>
</dbReference>
<dbReference type="EMBL" id="DF820456">
    <property type="protein sequence ID" value="GAK50455.1"/>
    <property type="molecule type" value="Genomic_DNA"/>
</dbReference>
<dbReference type="InterPro" id="IPR001670">
    <property type="entry name" value="ADH_Fe/GldA"/>
</dbReference>
<protein>
    <submittedName>
        <fullName evidence="4">Uncharacterized protein</fullName>
    </submittedName>
</protein>
<dbReference type="Pfam" id="PF00465">
    <property type="entry name" value="Fe-ADH"/>
    <property type="match status" value="1"/>
</dbReference>
<name>A0A0S6VSV7_9BACT</name>
<dbReference type="PANTHER" id="PTHR43633:SF1">
    <property type="entry name" value="ALCOHOL DEHYDROGENASE YQHD"/>
    <property type="match status" value="1"/>
</dbReference>
<keyword evidence="5" id="KW-1185">Reference proteome</keyword>
<dbReference type="Proteomes" id="UP000030700">
    <property type="component" value="Unassembled WGS sequence"/>
</dbReference>
<evidence type="ECO:0000313" key="5">
    <source>
        <dbReference type="Proteomes" id="UP000030700"/>
    </source>
</evidence>
<dbReference type="HOGENOM" id="CLU_007207_0_4_0"/>
<dbReference type="GO" id="GO:1990002">
    <property type="term" value="F:methylglyoxal reductase (NADPH) (acetol producing) activity"/>
    <property type="evidence" value="ECO:0007669"/>
    <property type="project" value="TreeGrafter"/>
</dbReference>
<evidence type="ECO:0000259" key="3">
    <source>
        <dbReference type="Pfam" id="PF25137"/>
    </source>
</evidence>
<dbReference type="STRING" id="1499966.U14_01686"/>
<dbReference type="Gene3D" id="1.20.1090.10">
    <property type="entry name" value="Dehydroquinate synthase-like - alpha domain"/>
    <property type="match status" value="1"/>
</dbReference>
<dbReference type="CDD" id="cd08187">
    <property type="entry name" value="BDH"/>
    <property type="match status" value="1"/>
</dbReference>
<feature type="domain" description="Fe-containing alcohol dehydrogenase-like C-terminal" evidence="3">
    <location>
        <begin position="189"/>
        <end position="383"/>
    </location>
</feature>
<dbReference type="InterPro" id="IPR044731">
    <property type="entry name" value="BDH-like"/>
</dbReference>
<sequence length="388" mass="42496">MFPFEYHIPTKIMFGERKINQLGEVAATFGKKAMLVTYDEQFVKSVGFYAKAVQALNDKHVEVLPFFGVKSNPTVELIREGVKLAKTEKPDVLIAVGGGSVMDTVKALALGACTDADVWDIATGAAQATGALPIVTVVTIPATSSEMNCTSVISNDALKRKEGFVNPLMYPKVSILDPELTYSLPIKQTAISAADIVSHLMEGYINHNDPWTPMQDRFAQGMIKTVLDCMDRLLKNPNDPQARATMMWVATFAWNGFYVCGIGPFDAPIHMVGHSFSAFYDTPHGSAMSVSIPGVMKFHLKERIEKYSIFAKEVFGIAGDINEKTAQAGIDALVGWFKKIGVPTTFAEAQMPTNELDAMADDILVTAAHWGIKTYTKEMVLRLLQLCL</sequence>
<dbReference type="GO" id="GO:0008106">
    <property type="term" value="F:alcohol dehydrogenase (NADP+) activity"/>
    <property type="evidence" value="ECO:0007669"/>
    <property type="project" value="TreeGrafter"/>
</dbReference>
<dbReference type="Gene3D" id="3.40.50.1970">
    <property type="match status" value="1"/>
</dbReference>
<dbReference type="PROSITE" id="PS00913">
    <property type="entry name" value="ADH_IRON_1"/>
    <property type="match status" value="1"/>
</dbReference>
<dbReference type="InterPro" id="IPR018211">
    <property type="entry name" value="ADH_Fe_CS"/>
</dbReference>
<evidence type="ECO:0000313" key="4">
    <source>
        <dbReference type="EMBL" id="GAK50455.1"/>
    </source>
</evidence>
<dbReference type="Pfam" id="PF25137">
    <property type="entry name" value="ADH_Fe_C"/>
    <property type="match status" value="1"/>
</dbReference>
<dbReference type="AlphaFoldDB" id="A0A0S6VSV7"/>
<organism evidence="4">
    <name type="scientific">Candidatus Moduliflexus flocculans</name>
    <dbReference type="NCBI Taxonomy" id="1499966"/>
    <lineage>
        <taxon>Bacteria</taxon>
        <taxon>Candidatus Moduliflexota</taxon>
        <taxon>Candidatus Moduliflexia</taxon>
        <taxon>Candidatus Moduliflexales</taxon>
        <taxon>Candidatus Moduliflexaceae</taxon>
    </lineage>
</organism>
<accession>A0A0S6VSV7</accession>
<dbReference type="InterPro" id="IPR056798">
    <property type="entry name" value="ADH_Fe_C"/>
</dbReference>
<evidence type="ECO:0000259" key="2">
    <source>
        <dbReference type="Pfam" id="PF00465"/>
    </source>
</evidence>
<keyword evidence="1" id="KW-0560">Oxidoreductase</keyword>
<dbReference type="GO" id="GO:0046872">
    <property type="term" value="F:metal ion binding"/>
    <property type="evidence" value="ECO:0007669"/>
    <property type="project" value="InterPro"/>
</dbReference>
<dbReference type="GO" id="GO:1990362">
    <property type="term" value="F:butanol dehydrogenase (NAD+) activity"/>
    <property type="evidence" value="ECO:0007669"/>
    <property type="project" value="InterPro"/>
</dbReference>
<proteinExistence type="predicted"/>
<evidence type="ECO:0000256" key="1">
    <source>
        <dbReference type="ARBA" id="ARBA00023002"/>
    </source>
</evidence>